<feature type="region of interest" description="Disordered" evidence="1">
    <location>
        <begin position="80"/>
        <end position="104"/>
    </location>
</feature>
<comment type="caution">
    <text evidence="2">The sequence shown here is derived from an EMBL/GenBank/DDBJ whole genome shotgun (WGS) entry which is preliminary data.</text>
</comment>
<gene>
    <name evidence="2" type="ORF">V6N12_074847</name>
</gene>
<proteinExistence type="predicted"/>
<dbReference type="EMBL" id="JBBPBM010000037">
    <property type="protein sequence ID" value="KAK8528316.1"/>
    <property type="molecule type" value="Genomic_DNA"/>
</dbReference>
<protein>
    <submittedName>
        <fullName evidence="2">Uncharacterized protein</fullName>
    </submittedName>
</protein>
<name>A0ABR2D4C4_9ROSI</name>
<dbReference type="Proteomes" id="UP001472677">
    <property type="component" value="Unassembled WGS sequence"/>
</dbReference>
<keyword evidence="3" id="KW-1185">Reference proteome</keyword>
<accession>A0ABR2D4C4</accession>
<reference evidence="2 3" key="1">
    <citation type="journal article" date="2024" name="G3 (Bethesda)">
        <title>Genome assembly of Hibiscus sabdariffa L. provides insights into metabolisms of medicinal natural products.</title>
        <authorList>
            <person name="Kim T."/>
        </authorList>
    </citation>
    <scope>NUCLEOTIDE SEQUENCE [LARGE SCALE GENOMIC DNA]</scope>
    <source>
        <strain evidence="2">TK-2024</strain>
        <tissue evidence="2">Old leaves</tissue>
    </source>
</reference>
<evidence type="ECO:0000313" key="2">
    <source>
        <dbReference type="EMBL" id="KAK8528316.1"/>
    </source>
</evidence>
<organism evidence="2 3">
    <name type="scientific">Hibiscus sabdariffa</name>
    <name type="common">roselle</name>
    <dbReference type="NCBI Taxonomy" id="183260"/>
    <lineage>
        <taxon>Eukaryota</taxon>
        <taxon>Viridiplantae</taxon>
        <taxon>Streptophyta</taxon>
        <taxon>Embryophyta</taxon>
        <taxon>Tracheophyta</taxon>
        <taxon>Spermatophyta</taxon>
        <taxon>Magnoliopsida</taxon>
        <taxon>eudicotyledons</taxon>
        <taxon>Gunneridae</taxon>
        <taxon>Pentapetalae</taxon>
        <taxon>rosids</taxon>
        <taxon>malvids</taxon>
        <taxon>Malvales</taxon>
        <taxon>Malvaceae</taxon>
        <taxon>Malvoideae</taxon>
        <taxon>Hibiscus</taxon>
    </lineage>
</organism>
<sequence length="104" mass="11462">MSGVASIVRTWNEDRSKGNPKDLQFGEWLRFDFRKPKHAGLRHPKQGIVLSKRDVADGETSSIVVCESGTLVSHPSQVMVVGGDRGTSASMEDNKSKSTKRTYV</sequence>
<evidence type="ECO:0000313" key="3">
    <source>
        <dbReference type="Proteomes" id="UP001472677"/>
    </source>
</evidence>
<evidence type="ECO:0000256" key="1">
    <source>
        <dbReference type="SAM" id="MobiDB-lite"/>
    </source>
</evidence>